<dbReference type="EMBL" id="LKMD01000108">
    <property type="protein sequence ID" value="PIA88471.1"/>
    <property type="molecule type" value="Genomic_DNA"/>
</dbReference>
<organism evidence="1 2">
    <name type="scientific">Cercospora beticola</name>
    <name type="common">Sugarbeet leaf spot fungus</name>
    <dbReference type="NCBI Taxonomy" id="122368"/>
    <lineage>
        <taxon>Eukaryota</taxon>
        <taxon>Fungi</taxon>
        <taxon>Dikarya</taxon>
        <taxon>Ascomycota</taxon>
        <taxon>Pezizomycotina</taxon>
        <taxon>Dothideomycetes</taxon>
        <taxon>Dothideomycetidae</taxon>
        <taxon>Mycosphaerellales</taxon>
        <taxon>Mycosphaerellaceae</taxon>
        <taxon>Cercospora</taxon>
    </lineage>
</organism>
<reference evidence="1 2" key="1">
    <citation type="submission" date="2015-10" db="EMBL/GenBank/DDBJ databases">
        <title>The cercosporin biosynthetic gene cluster was horizontally transferred to several fungal lineages and shown to be expanded in Cercospora beticola based on microsynteny with recipient genomes.</title>
        <authorList>
            <person name="De Jonge R."/>
            <person name="Ebert M.K."/>
            <person name="Suttle J.C."/>
            <person name="Jurick Ii W.M."/>
            <person name="Secor G.A."/>
            <person name="Thomma B.P."/>
            <person name="Van De Peer Y."/>
            <person name="Bolton M.D."/>
        </authorList>
    </citation>
    <scope>NUCLEOTIDE SEQUENCE [LARGE SCALE GENOMIC DNA]</scope>
    <source>
        <strain evidence="1 2">09-40</strain>
    </source>
</reference>
<dbReference type="Proteomes" id="UP000230605">
    <property type="component" value="Chromosome 5"/>
</dbReference>
<dbReference type="AlphaFoldDB" id="A0A2G5H7H0"/>
<sequence>MRFATHPPVTSSTHCERRPVRYVTSPAQWWAQLLYDRAQLLTFDQLSKPEKVPQLVRSFEPSLDSFDEEHTATNLVVDDLVNLILTPEGQATAQLLDGISQILQQSARITHSESDLRLPGSVVESISFHGNLTLVDGLCGSDQPPRPTQCEQPALQHICWRAAQLRHQHTVV</sequence>
<comment type="caution">
    <text evidence="1">The sequence shown here is derived from an EMBL/GenBank/DDBJ whole genome shotgun (WGS) entry which is preliminary data.</text>
</comment>
<protein>
    <submittedName>
        <fullName evidence="1">Uncharacterized protein</fullName>
    </submittedName>
</protein>
<evidence type="ECO:0000313" key="2">
    <source>
        <dbReference type="Proteomes" id="UP000230605"/>
    </source>
</evidence>
<evidence type="ECO:0000313" key="1">
    <source>
        <dbReference type="EMBL" id="PIA88471.1"/>
    </source>
</evidence>
<proteinExistence type="predicted"/>
<accession>A0A2G5H7H0</accession>
<gene>
    <name evidence="1" type="ORF">CB0940_06769</name>
</gene>
<name>A0A2G5H7H0_CERBT</name>